<dbReference type="SUPFAM" id="SSF53187">
    <property type="entry name" value="Zn-dependent exopeptidases"/>
    <property type="match status" value="1"/>
</dbReference>
<evidence type="ECO:0000259" key="10">
    <source>
        <dbReference type="PROSITE" id="PS52035"/>
    </source>
</evidence>
<dbReference type="GO" id="GO:0005615">
    <property type="term" value="C:extracellular space"/>
    <property type="evidence" value="ECO:0007669"/>
    <property type="project" value="TreeGrafter"/>
</dbReference>
<keyword evidence="3" id="KW-0121">Carboxypeptidase</keyword>
<accession>A0A336LYB6</accession>
<evidence type="ECO:0000256" key="4">
    <source>
        <dbReference type="ARBA" id="ARBA00022670"/>
    </source>
</evidence>
<evidence type="ECO:0000256" key="8">
    <source>
        <dbReference type="ARBA" id="ARBA00023180"/>
    </source>
</evidence>
<sequence>MKSERTFKNENVIDMKNFNTILLLVVGVTVQCLHGATLASNEDERFLDDPHYVSNQNMGEVLLHLQRQYPTLAKVSSIGKSLEGRDLYVIEIRKDVHQPRPLLMPMFKYVANMHGDETVGRQLLIYLAEYLLYNYNSSTEVTALVDNTDIFLMPSMNPDGYERSFEGNCDSLPQYVGRINAAGVDLNRDFPDRLDNLVVQKLKNARRQPETVATMEWLLSNPFVLSANLHGGAVVASYPYDNSMKHQQCCENSLTPDDRVFKQLAHTYASNHPTMRRGLNCNESFPRGITNGAFWYELDGGMQDFNYAFTNCFEITLELSCCKFPKASDIPAEWKRNKKSLIEFMKATHMGVKGLVTDARGHPIPEAEIIVENLEEKTIRTTNRGEYWRLLTPGVYRIQANAFGYSPSEIYTVTVPQQGPVELNFQLFPLDEYERRVQMQMTFILNYFIIN</sequence>
<dbReference type="Pfam" id="PF00246">
    <property type="entry name" value="Peptidase_M14"/>
    <property type="match status" value="1"/>
</dbReference>
<dbReference type="Gene3D" id="3.40.630.10">
    <property type="entry name" value="Zn peptidases"/>
    <property type="match status" value="1"/>
</dbReference>
<dbReference type="VEuPathDB" id="VectorBase:CSON007569"/>
<dbReference type="CDD" id="cd11308">
    <property type="entry name" value="Peptidase_M14NE-CP-C_like"/>
    <property type="match status" value="1"/>
</dbReference>
<evidence type="ECO:0000256" key="9">
    <source>
        <dbReference type="PROSITE-ProRule" id="PRU01379"/>
    </source>
</evidence>
<protein>
    <submittedName>
        <fullName evidence="11">CSON007569 protein</fullName>
    </submittedName>
</protein>
<dbReference type="CDD" id="cd03868">
    <property type="entry name" value="M14_CPD_I"/>
    <property type="match status" value="1"/>
</dbReference>
<dbReference type="AlphaFoldDB" id="A0A336LYB6"/>
<keyword evidence="7" id="KW-0862">Zinc</keyword>
<dbReference type="InterPro" id="IPR050753">
    <property type="entry name" value="Peptidase_M14_domain"/>
</dbReference>
<dbReference type="EMBL" id="UFQT01000285">
    <property type="protein sequence ID" value="SSX22790.1"/>
    <property type="molecule type" value="Genomic_DNA"/>
</dbReference>
<dbReference type="Pfam" id="PF13620">
    <property type="entry name" value="CarboxypepD_reg"/>
    <property type="match status" value="1"/>
</dbReference>
<dbReference type="SUPFAM" id="SSF49464">
    <property type="entry name" value="Carboxypeptidase regulatory domain-like"/>
    <property type="match status" value="1"/>
</dbReference>
<comment type="similarity">
    <text evidence="2 9">Belongs to the peptidase M14 family.</text>
</comment>
<evidence type="ECO:0000256" key="7">
    <source>
        <dbReference type="ARBA" id="ARBA00022833"/>
    </source>
</evidence>
<dbReference type="PROSITE" id="PS00132">
    <property type="entry name" value="CARBOXYPEPT_ZN_1"/>
    <property type="match status" value="1"/>
</dbReference>
<keyword evidence="5" id="KW-0479">Metal-binding</keyword>
<comment type="cofactor">
    <cofactor evidence="1">
        <name>Zn(2+)</name>
        <dbReference type="ChEBI" id="CHEBI:29105"/>
    </cofactor>
</comment>
<evidence type="ECO:0000256" key="6">
    <source>
        <dbReference type="ARBA" id="ARBA00022801"/>
    </source>
</evidence>
<reference evidence="11" key="1">
    <citation type="submission" date="2018-07" db="EMBL/GenBank/DDBJ databases">
        <authorList>
            <person name="Quirk P.G."/>
            <person name="Krulwich T.A."/>
        </authorList>
    </citation>
    <scope>NUCLEOTIDE SEQUENCE</scope>
</reference>
<dbReference type="PROSITE" id="PS52035">
    <property type="entry name" value="PEPTIDASE_M14"/>
    <property type="match status" value="1"/>
</dbReference>
<name>A0A336LYB6_CULSO</name>
<dbReference type="PRINTS" id="PR00765">
    <property type="entry name" value="CRBOXYPTASEA"/>
</dbReference>
<dbReference type="SMART" id="SM00631">
    <property type="entry name" value="Zn_pept"/>
    <property type="match status" value="1"/>
</dbReference>
<dbReference type="InterPro" id="IPR057246">
    <property type="entry name" value="CARBOXYPEPT_ZN_1"/>
</dbReference>
<evidence type="ECO:0000256" key="5">
    <source>
        <dbReference type="ARBA" id="ARBA00022723"/>
    </source>
</evidence>
<keyword evidence="6" id="KW-0378">Hydrolase</keyword>
<dbReference type="GO" id="GO:0016485">
    <property type="term" value="P:protein processing"/>
    <property type="evidence" value="ECO:0007669"/>
    <property type="project" value="TreeGrafter"/>
</dbReference>
<keyword evidence="4" id="KW-0645">Protease</keyword>
<dbReference type="PANTHER" id="PTHR11532">
    <property type="entry name" value="PROTEASE M14 CARBOXYPEPTIDASE"/>
    <property type="match status" value="1"/>
</dbReference>
<dbReference type="GO" id="GO:0004181">
    <property type="term" value="F:metallocarboxypeptidase activity"/>
    <property type="evidence" value="ECO:0007669"/>
    <property type="project" value="InterPro"/>
</dbReference>
<evidence type="ECO:0000313" key="11">
    <source>
        <dbReference type="EMBL" id="SSX22790.1"/>
    </source>
</evidence>
<gene>
    <name evidence="11" type="primary">CSON007569</name>
</gene>
<keyword evidence="8" id="KW-0325">Glycoprotein</keyword>
<evidence type="ECO:0000256" key="3">
    <source>
        <dbReference type="ARBA" id="ARBA00022645"/>
    </source>
</evidence>
<dbReference type="PROSITE" id="PS00133">
    <property type="entry name" value="CARBOXYPEPT_ZN_2"/>
    <property type="match status" value="1"/>
</dbReference>
<dbReference type="FunFam" id="3.40.630.10:FF:000020">
    <property type="entry name" value="Carboxypeptidase D"/>
    <property type="match status" value="1"/>
</dbReference>
<dbReference type="OMA" id="NIDHEIR"/>
<dbReference type="InterPro" id="IPR008969">
    <property type="entry name" value="CarboxyPept-like_regulatory"/>
</dbReference>
<evidence type="ECO:0000256" key="2">
    <source>
        <dbReference type="ARBA" id="ARBA00005988"/>
    </source>
</evidence>
<feature type="active site" description="Proton donor/acceptor" evidence="9">
    <location>
        <position position="318"/>
    </location>
</feature>
<proteinExistence type="inferred from homology"/>
<dbReference type="PANTHER" id="PTHR11532:SF73">
    <property type="entry name" value="CARBOXYPEPTIDASE D"/>
    <property type="match status" value="1"/>
</dbReference>
<dbReference type="InterPro" id="IPR000834">
    <property type="entry name" value="Peptidase_M14"/>
</dbReference>
<dbReference type="Gene3D" id="2.60.40.1120">
    <property type="entry name" value="Carboxypeptidase-like, regulatory domain"/>
    <property type="match status" value="1"/>
</dbReference>
<organism evidence="11">
    <name type="scientific">Culicoides sonorensis</name>
    <name type="common">Biting midge</name>
    <dbReference type="NCBI Taxonomy" id="179676"/>
    <lineage>
        <taxon>Eukaryota</taxon>
        <taxon>Metazoa</taxon>
        <taxon>Ecdysozoa</taxon>
        <taxon>Arthropoda</taxon>
        <taxon>Hexapoda</taxon>
        <taxon>Insecta</taxon>
        <taxon>Pterygota</taxon>
        <taxon>Neoptera</taxon>
        <taxon>Endopterygota</taxon>
        <taxon>Diptera</taxon>
        <taxon>Nematocera</taxon>
        <taxon>Chironomoidea</taxon>
        <taxon>Ceratopogonidae</taxon>
        <taxon>Ceratopogoninae</taxon>
        <taxon>Culicoides</taxon>
        <taxon>Monoculicoides</taxon>
    </lineage>
</organism>
<evidence type="ECO:0000256" key="1">
    <source>
        <dbReference type="ARBA" id="ARBA00001947"/>
    </source>
</evidence>
<dbReference type="GO" id="GO:0008270">
    <property type="term" value="F:zinc ion binding"/>
    <property type="evidence" value="ECO:0007669"/>
    <property type="project" value="InterPro"/>
</dbReference>
<dbReference type="InterPro" id="IPR057247">
    <property type="entry name" value="CARBOXYPEPT_ZN_2"/>
</dbReference>
<feature type="domain" description="Peptidase M14" evidence="10">
    <location>
        <begin position="51"/>
        <end position="348"/>
    </location>
</feature>
<dbReference type="GO" id="GO:0006518">
    <property type="term" value="P:peptide metabolic process"/>
    <property type="evidence" value="ECO:0007669"/>
    <property type="project" value="TreeGrafter"/>
</dbReference>